<keyword evidence="2" id="KW-0812">Transmembrane</keyword>
<sequence length="87" mass="9557">MAGVLAHAFPASPFPLICLFPVPICLSVPFSLLWFPHRRTNAGGRSQQSTEALGRRETKIPARLASSPPLSLPTPHYTPRWNSLKVP</sequence>
<dbReference type="EMBL" id="GEGO01003968">
    <property type="protein sequence ID" value="JAR91436.1"/>
    <property type="molecule type" value="Transcribed_RNA"/>
</dbReference>
<feature type="region of interest" description="Disordered" evidence="1">
    <location>
        <begin position="40"/>
        <end position="87"/>
    </location>
</feature>
<keyword evidence="2" id="KW-0472">Membrane</keyword>
<accession>A0A147BL04</accession>
<organism evidence="3">
    <name type="scientific">Ixodes ricinus</name>
    <name type="common">Common tick</name>
    <name type="synonym">Acarus ricinus</name>
    <dbReference type="NCBI Taxonomy" id="34613"/>
    <lineage>
        <taxon>Eukaryota</taxon>
        <taxon>Metazoa</taxon>
        <taxon>Ecdysozoa</taxon>
        <taxon>Arthropoda</taxon>
        <taxon>Chelicerata</taxon>
        <taxon>Arachnida</taxon>
        <taxon>Acari</taxon>
        <taxon>Parasitiformes</taxon>
        <taxon>Ixodida</taxon>
        <taxon>Ixodoidea</taxon>
        <taxon>Ixodidae</taxon>
        <taxon>Ixodinae</taxon>
        <taxon>Ixodes</taxon>
    </lineage>
</organism>
<protein>
    <submittedName>
        <fullName evidence="3">Putative secreted protein</fullName>
    </submittedName>
</protein>
<feature type="transmembrane region" description="Helical" evidence="2">
    <location>
        <begin position="14"/>
        <end position="35"/>
    </location>
</feature>
<evidence type="ECO:0000256" key="1">
    <source>
        <dbReference type="SAM" id="MobiDB-lite"/>
    </source>
</evidence>
<proteinExistence type="predicted"/>
<keyword evidence="2" id="KW-1133">Transmembrane helix</keyword>
<reference evidence="3" key="1">
    <citation type="journal article" date="2018" name="PLoS Negl. Trop. Dis.">
        <title>Sialome diversity of ticks revealed by RNAseq of single tick salivary glands.</title>
        <authorList>
            <person name="Perner J."/>
            <person name="Kropackova S."/>
            <person name="Kopacek P."/>
            <person name="Ribeiro J.M."/>
        </authorList>
    </citation>
    <scope>NUCLEOTIDE SEQUENCE</scope>
    <source>
        <strain evidence="3">Siblings of single egg batch collected in Ceske Budejovice</strain>
        <tissue evidence="3">Salivary glands</tissue>
    </source>
</reference>
<dbReference type="AlphaFoldDB" id="A0A147BL04"/>
<evidence type="ECO:0000256" key="2">
    <source>
        <dbReference type="SAM" id="Phobius"/>
    </source>
</evidence>
<evidence type="ECO:0000313" key="3">
    <source>
        <dbReference type="EMBL" id="JAR91436.1"/>
    </source>
</evidence>
<name>A0A147BL04_IXORI</name>